<organism evidence="2 3">
    <name type="scientific">Rhipicephalus microplus</name>
    <name type="common">Cattle tick</name>
    <name type="synonym">Boophilus microplus</name>
    <dbReference type="NCBI Taxonomy" id="6941"/>
    <lineage>
        <taxon>Eukaryota</taxon>
        <taxon>Metazoa</taxon>
        <taxon>Ecdysozoa</taxon>
        <taxon>Arthropoda</taxon>
        <taxon>Chelicerata</taxon>
        <taxon>Arachnida</taxon>
        <taxon>Acari</taxon>
        <taxon>Parasitiformes</taxon>
        <taxon>Ixodida</taxon>
        <taxon>Ixodoidea</taxon>
        <taxon>Ixodidae</taxon>
        <taxon>Rhipicephalinae</taxon>
        <taxon>Rhipicephalus</taxon>
        <taxon>Boophilus</taxon>
    </lineage>
</organism>
<evidence type="ECO:0000313" key="3">
    <source>
        <dbReference type="Proteomes" id="UP000821866"/>
    </source>
</evidence>
<gene>
    <name evidence="2" type="ORF">HPB51_011932</name>
</gene>
<reference evidence="2" key="2">
    <citation type="submission" date="2021-09" db="EMBL/GenBank/DDBJ databases">
        <authorList>
            <person name="Jia N."/>
            <person name="Wang J."/>
            <person name="Shi W."/>
            <person name="Du L."/>
            <person name="Sun Y."/>
            <person name="Zhan W."/>
            <person name="Jiang J."/>
            <person name="Wang Q."/>
            <person name="Zhang B."/>
            <person name="Ji P."/>
            <person name="Sakyi L.B."/>
            <person name="Cui X."/>
            <person name="Yuan T."/>
            <person name="Jiang B."/>
            <person name="Yang W."/>
            <person name="Lam T.T.-Y."/>
            <person name="Chang Q."/>
            <person name="Ding S."/>
            <person name="Wang X."/>
            <person name="Zhu J."/>
            <person name="Ruan X."/>
            <person name="Zhao L."/>
            <person name="Wei J."/>
            <person name="Que T."/>
            <person name="Du C."/>
            <person name="Cheng J."/>
            <person name="Dai P."/>
            <person name="Han X."/>
            <person name="Huang E."/>
            <person name="Gao Y."/>
            <person name="Liu J."/>
            <person name="Shao H."/>
            <person name="Ye R."/>
            <person name="Li L."/>
            <person name="Wei W."/>
            <person name="Wang X."/>
            <person name="Wang C."/>
            <person name="Huo Q."/>
            <person name="Li W."/>
            <person name="Guo W."/>
            <person name="Chen H."/>
            <person name="Chen S."/>
            <person name="Zhou L."/>
            <person name="Zhou L."/>
            <person name="Ni X."/>
            <person name="Tian J."/>
            <person name="Zhou Y."/>
            <person name="Sheng Y."/>
            <person name="Liu T."/>
            <person name="Pan Y."/>
            <person name="Xia L."/>
            <person name="Li J."/>
            <person name="Zhao F."/>
            <person name="Cao W."/>
        </authorList>
    </citation>
    <scope>NUCLEOTIDE SEQUENCE</scope>
    <source>
        <strain evidence="2">Rmic-2018</strain>
        <tissue evidence="2">Larvae</tissue>
    </source>
</reference>
<feature type="region of interest" description="Disordered" evidence="1">
    <location>
        <begin position="1"/>
        <end position="72"/>
    </location>
</feature>
<sequence length="98" mass="10505">MRQPPRRSWPGKAAGIINSASSLGSRTAPRARPACGGAVSLKGGERKRKKKRKISPASATKAEQQCDRQSTHFDGEIRKLEGVTGTARKPVKYFGTAA</sequence>
<name>A0A9J6F231_RHIMP</name>
<evidence type="ECO:0000256" key="1">
    <source>
        <dbReference type="SAM" id="MobiDB-lite"/>
    </source>
</evidence>
<evidence type="ECO:0000313" key="2">
    <source>
        <dbReference type="EMBL" id="KAH8040617.1"/>
    </source>
</evidence>
<proteinExistence type="predicted"/>
<dbReference type="Proteomes" id="UP000821866">
    <property type="component" value="Chromosome 1"/>
</dbReference>
<feature type="compositionally biased region" description="Basic residues" evidence="1">
    <location>
        <begin position="45"/>
        <end position="54"/>
    </location>
</feature>
<dbReference type="AlphaFoldDB" id="A0A9J6F231"/>
<comment type="caution">
    <text evidence="2">The sequence shown here is derived from an EMBL/GenBank/DDBJ whole genome shotgun (WGS) entry which is preliminary data.</text>
</comment>
<reference evidence="2" key="1">
    <citation type="journal article" date="2020" name="Cell">
        <title>Large-Scale Comparative Analyses of Tick Genomes Elucidate Their Genetic Diversity and Vector Capacities.</title>
        <authorList>
            <consortium name="Tick Genome and Microbiome Consortium (TIGMIC)"/>
            <person name="Jia N."/>
            <person name="Wang J."/>
            <person name="Shi W."/>
            <person name="Du L."/>
            <person name="Sun Y."/>
            <person name="Zhan W."/>
            <person name="Jiang J.F."/>
            <person name="Wang Q."/>
            <person name="Zhang B."/>
            <person name="Ji P."/>
            <person name="Bell-Sakyi L."/>
            <person name="Cui X.M."/>
            <person name="Yuan T.T."/>
            <person name="Jiang B.G."/>
            <person name="Yang W.F."/>
            <person name="Lam T.T."/>
            <person name="Chang Q.C."/>
            <person name="Ding S.J."/>
            <person name="Wang X.J."/>
            <person name="Zhu J.G."/>
            <person name="Ruan X.D."/>
            <person name="Zhao L."/>
            <person name="Wei J.T."/>
            <person name="Ye R.Z."/>
            <person name="Que T.C."/>
            <person name="Du C.H."/>
            <person name="Zhou Y.H."/>
            <person name="Cheng J.X."/>
            <person name="Dai P.F."/>
            <person name="Guo W.B."/>
            <person name="Han X.H."/>
            <person name="Huang E.J."/>
            <person name="Li L.F."/>
            <person name="Wei W."/>
            <person name="Gao Y.C."/>
            <person name="Liu J.Z."/>
            <person name="Shao H.Z."/>
            <person name="Wang X."/>
            <person name="Wang C.C."/>
            <person name="Yang T.C."/>
            <person name="Huo Q.B."/>
            <person name="Li W."/>
            <person name="Chen H.Y."/>
            <person name="Chen S.E."/>
            <person name="Zhou L.G."/>
            <person name="Ni X.B."/>
            <person name="Tian J.H."/>
            <person name="Sheng Y."/>
            <person name="Liu T."/>
            <person name="Pan Y.S."/>
            <person name="Xia L.Y."/>
            <person name="Li J."/>
            <person name="Zhao F."/>
            <person name="Cao W.C."/>
        </authorList>
    </citation>
    <scope>NUCLEOTIDE SEQUENCE</scope>
    <source>
        <strain evidence="2">Rmic-2018</strain>
    </source>
</reference>
<protein>
    <submittedName>
        <fullName evidence="2">Uncharacterized protein</fullName>
    </submittedName>
</protein>
<keyword evidence="3" id="KW-1185">Reference proteome</keyword>
<accession>A0A9J6F231</accession>
<dbReference type="EMBL" id="JABSTU010000001">
    <property type="protein sequence ID" value="KAH8040617.1"/>
    <property type="molecule type" value="Genomic_DNA"/>
</dbReference>